<protein>
    <submittedName>
        <fullName evidence="8">Uncharacterized protein</fullName>
    </submittedName>
</protein>
<feature type="compositionally biased region" description="Polar residues" evidence="6">
    <location>
        <begin position="102"/>
        <end position="120"/>
    </location>
</feature>
<dbReference type="AlphaFoldDB" id="A0AAP0BAR8"/>
<reference evidence="8 9" key="1">
    <citation type="journal article" date="2022" name="Nat. Plants">
        <title>Genomes of leafy and leafless Platanthera orchids illuminate the evolution of mycoheterotrophy.</title>
        <authorList>
            <person name="Li M.H."/>
            <person name="Liu K.W."/>
            <person name="Li Z."/>
            <person name="Lu H.C."/>
            <person name="Ye Q.L."/>
            <person name="Zhang D."/>
            <person name="Wang J.Y."/>
            <person name="Li Y.F."/>
            <person name="Zhong Z.M."/>
            <person name="Liu X."/>
            <person name="Yu X."/>
            <person name="Liu D.K."/>
            <person name="Tu X.D."/>
            <person name="Liu B."/>
            <person name="Hao Y."/>
            <person name="Liao X.Y."/>
            <person name="Jiang Y.T."/>
            <person name="Sun W.H."/>
            <person name="Chen J."/>
            <person name="Chen Y.Q."/>
            <person name="Ai Y."/>
            <person name="Zhai J.W."/>
            <person name="Wu S.S."/>
            <person name="Zhou Z."/>
            <person name="Hsiao Y.Y."/>
            <person name="Wu W.L."/>
            <person name="Chen Y.Y."/>
            <person name="Lin Y.F."/>
            <person name="Hsu J.L."/>
            <person name="Li C.Y."/>
            <person name="Wang Z.W."/>
            <person name="Zhao X."/>
            <person name="Zhong W.Y."/>
            <person name="Ma X.K."/>
            <person name="Ma L."/>
            <person name="Huang J."/>
            <person name="Chen G.Z."/>
            <person name="Huang M.Z."/>
            <person name="Huang L."/>
            <person name="Peng D.H."/>
            <person name="Luo Y.B."/>
            <person name="Zou S.Q."/>
            <person name="Chen S.P."/>
            <person name="Lan S."/>
            <person name="Tsai W.C."/>
            <person name="Van de Peer Y."/>
            <person name="Liu Z.J."/>
        </authorList>
    </citation>
    <scope>NUCLEOTIDE SEQUENCE [LARGE SCALE GENOMIC DNA]</scope>
    <source>
        <tissue evidence="8">Leaf</tissue>
    </source>
</reference>
<proteinExistence type="inferred from homology"/>
<dbReference type="PANTHER" id="PTHR12703:SF4">
    <property type="entry name" value="TRANSMEMBRANE PROTEIN 33"/>
    <property type="match status" value="1"/>
</dbReference>
<name>A0AAP0BAR8_9ASPA</name>
<dbReference type="GO" id="GO:0016020">
    <property type="term" value="C:membrane"/>
    <property type="evidence" value="ECO:0007669"/>
    <property type="project" value="UniProtKB-SubCell"/>
</dbReference>
<feature type="compositionally biased region" description="Low complexity" evidence="6">
    <location>
        <begin position="76"/>
        <end position="94"/>
    </location>
</feature>
<comment type="subcellular location">
    <subcellularLocation>
        <location evidence="1">Membrane</location>
        <topology evidence="1">Multi-pass membrane protein</topology>
    </subcellularLocation>
</comment>
<dbReference type="PANTHER" id="PTHR12703">
    <property type="entry name" value="TRANSMEMBRANE PROTEIN 33"/>
    <property type="match status" value="1"/>
</dbReference>
<keyword evidence="9" id="KW-1185">Reference proteome</keyword>
<sequence length="346" mass="39475">MERAGEMSDESDPQRMKKIAAAAAYDYEIDPRWAEYWSNVLIPPHMNSRSDVVDHYKRKFYQRYIDSDFVVQPMSSSVSSQGSGASQRSSSIPSTENERTPNSRSSSHTSIPPGRTPSSLQMDKQTVTFAFNAWVFTMSIVGMLPLVPSSLANKAYRLSLLGASFSSMYSLYTQVGIPRTWNHPALPTWLQSVIATRDFMYIPYSLVLITSSTPFKFALVPILCGSIQNVSKFLRKNFTHSTLYRRYLEEPCLWVDANTTTVNILSSNAEVALGFLFIISLFSHRRSIIHTFIYWQLLKLMYNVPATSSYHQSVWSRIGRTINPSINRYAPFLNTPIAAIKRWWLR</sequence>
<dbReference type="InterPro" id="IPR005344">
    <property type="entry name" value="TMEM33/Pom33"/>
</dbReference>
<gene>
    <name evidence="8" type="ORF">KSP39_PZI015575</name>
</gene>
<comment type="caution">
    <text evidence="8">The sequence shown here is derived from an EMBL/GenBank/DDBJ whole genome shotgun (WGS) entry which is preliminary data.</text>
</comment>
<evidence type="ECO:0000256" key="5">
    <source>
        <dbReference type="ARBA" id="ARBA00023136"/>
    </source>
</evidence>
<dbReference type="Proteomes" id="UP001418222">
    <property type="component" value="Unassembled WGS sequence"/>
</dbReference>
<keyword evidence="4 7" id="KW-1133">Transmembrane helix</keyword>
<feature type="region of interest" description="Disordered" evidence="6">
    <location>
        <begin position="76"/>
        <end position="120"/>
    </location>
</feature>
<evidence type="ECO:0000256" key="7">
    <source>
        <dbReference type="SAM" id="Phobius"/>
    </source>
</evidence>
<keyword evidence="3 7" id="KW-0812">Transmembrane</keyword>
<feature type="transmembrane region" description="Helical" evidence="7">
    <location>
        <begin position="127"/>
        <end position="146"/>
    </location>
</feature>
<organism evidence="8 9">
    <name type="scientific">Platanthera zijinensis</name>
    <dbReference type="NCBI Taxonomy" id="2320716"/>
    <lineage>
        <taxon>Eukaryota</taxon>
        <taxon>Viridiplantae</taxon>
        <taxon>Streptophyta</taxon>
        <taxon>Embryophyta</taxon>
        <taxon>Tracheophyta</taxon>
        <taxon>Spermatophyta</taxon>
        <taxon>Magnoliopsida</taxon>
        <taxon>Liliopsida</taxon>
        <taxon>Asparagales</taxon>
        <taxon>Orchidaceae</taxon>
        <taxon>Orchidoideae</taxon>
        <taxon>Orchideae</taxon>
        <taxon>Orchidinae</taxon>
        <taxon>Platanthera</taxon>
    </lineage>
</organism>
<dbReference type="Pfam" id="PF03661">
    <property type="entry name" value="TMEM33_Pom33"/>
    <property type="match status" value="1"/>
</dbReference>
<evidence type="ECO:0000313" key="8">
    <source>
        <dbReference type="EMBL" id="KAK8933701.1"/>
    </source>
</evidence>
<evidence type="ECO:0000256" key="3">
    <source>
        <dbReference type="ARBA" id="ARBA00022692"/>
    </source>
</evidence>
<dbReference type="GO" id="GO:0071786">
    <property type="term" value="P:endoplasmic reticulum tubular network organization"/>
    <property type="evidence" value="ECO:0007669"/>
    <property type="project" value="TreeGrafter"/>
</dbReference>
<evidence type="ECO:0000256" key="6">
    <source>
        <dbReference type="SAM" id="MobiDB-lite"/>
    </source>
</evidence>
<dbReference type="GO" id="GO:0005783">
    <property type="term" value="C:endoplasmic reticulum"/>
    <property type="evidence" value="ECO:0007669"/>
    <property type="project" value="TreeGrafter"/>
</dbReference>
<accession>A0AAP0BAR8</accession>
<dbReference type="GO" id="GO:0061024">
    <property type="term" value="P:membrane organization"/>
    <property type="evidence" value="ECO:0007669"/>
    <property type="project" value="TreeGrafter"/>
</dbReference>
<evidence type="ECO:0000256" key="1">
    <source>
        <dbReference type="ARBA" id="ARBA00004141"/>
    </source>
</evidence>
<evidence type="ECO:0000256" key="4">
    <source>
        <dbReference type="ARBA" id="ARBA00022989"/>
    </source>
</evidence>
<evidence type="ECO:0000256" key="2">
    <source>
        <dbReference type="ARBA" id="ARBA00007322"/>
    </source>
</evidence>
<keyword evidence="5 7" id="KW-0472">Membrane</keyword>
<dbReference type="EMBL" id="JBBWWQ010000013">
    <property type="protein sequence ID" value="KAK8933701.1"/>
    <property type="molecule type" value="Genomic_DNA"/>
</dbReference>
<evidence type="ECO:0000313" key="9">
    <source>
        <dbReference type="Proteomes" id="UP001418222"/>
    </source>
</evidence>
<comment type="similarity">
    <text evidence="2">Belongs to the PER33/POM33 family.</text>
</comment>
<dbReference type="InterPro" id="IPR051645">
    <property type="entry name" value="PER33/POM33_regulator"/>
</dbReference>